<evidence type="ECO:0000313" key="2">
    <source>
        <dbReference type="EMBL" id="KAK4540392.1"/>
    </source>
</evidence>
<sequence>MADMADRRQGGRRRGDRVATPPRREEPTGVNISPGGTRRSNRVGDGAEKKKRDVMKRNTQKRKDEAKASKQAAKDTEPPPKKRTAKQKERSEKQSKGSAPGKKIVSTAAPVPKTVKKGPEPKPTTAGPKPKPTTKAGPKPRATAGSQDSQVATAPLDLTDEFKDRDQALVYHGIVTELADGLPASETFEYTRGKLDAAAKKLNGIMDKAQDVGKLGGDDEDAGRRRKAPSRKRPRVDGEDDGEDDSAKMTGSPPKKTRVSDGKTGAMGKRREEAE</sequence>
<dbReference type="Proteomes" id="UP001324427">
    <property type="component" value="Unassembled WGS sequence"/>
</dbReference>
<feature type="compositionally biased region" description="Basic residues" evidence="1">
    <location>
        <begin position="224"/>
        <end position="234"/>
    </location>
</feature>
<reference evidence="2 3" key="1">
    <citation type="submission" date="2021-11" db="EMBL/GenBank/DDBJ databases">
        <title>Black yeast isolated from Biological Soil Crust.</title>
        <authorList>
            <person name="Kurbessoian T."/>
        </authorList>
    </citation>
    <scope>NUCLEOTIDE SEQUENCE [LARGE SCALE GENOMIC DNA]</scope>
    <source>
        <strain evidence="2 3">CCFEE 5522</strain>
    </source>
</reference>
<protein>
    <submittedName>
        <fullName evidence="2">Uncharacterized protein</fullName>
    </submittedName>
</protein>
<gene>
    <name evidence="2" type="ORF">LTR36_009249</name>
</gene>
<feature type="compositionally biased region" description="Basic and acidic residues" evidence="1">
    <location>
        <begin position="61"/>
        <end position="95"/>
    </location>
</feature>
<evidence type="ECO:0000313" key="3">
    <source>
        <dbReference type="Proteomes" id="UP001324427"/>
    </source>
</evidence>
<evidence type="ECO:0000256" key="1">
    <source>
        <dbReference type="SAM" id="MobiDB-lite"/>
    </source>
</evidence>
<dbReference type="EMBL" id="JAVFHQ010000068">
    <property type="protein sequence ID" value="KAK4540392.1"/>
    <property type="molecule type" value="Genomic_DNA"/>
</dbReference>
<feature type="compositionally biased region" description="Low complexity" evidence="1">
    <location>
        <begin position="123"/>
        <end position="144"/>
    </location>
</feature>
<name>A0AAV9J6G5_9PEZI</name>
<accession>A0AAV9J6G5</accession>
<comment type="caution">
    <text evidence="2">The sequence shown here is derived from an EMBL/GenBank/DDBJ whole genome shotgun (WGS) entry which is preliminary data.</text>
</comment>
<feature type="region of interest" description="Disordered" evidence="1">
    <location>
        <begin position="204"/>
        <end position="275"/>
    </location>
</feature>
<keyword evidence="3" id="KW-1185">Reference proteome</keyword>
<proteinExistence type="predicted"/>
<feature type="region of interest" description="Disordered" evidence="1">
    <location>
        <begin position="1"/>
        <end position="158"/>
    </location>
</feature>
<dbReference type="AlphaFoldDB" id="A0AAV9J6G5"/>
<organism evidence="2 3">
    <name type="scientific">Oleoguttula mirabilis</name>
    <dbReference type="NCBI Taxonomy" id="1507867"/>
    <lineage>
        <taxon>Eukaryota</taxon>
        <taxon>Fungi</taxon>
        <taxon>Dikarya</taxon>
        <taxon>Ascomycota</taxon>
        <taxon>Pezizomycotina</taxon>
        <taxon>Dothideomycetes</taxon>
        <taxon>Dothideomycetidae</taxon>
        <taxon>Mycosphaerellales</taxon>
        <taxon>Teratosphaeriaceae</taxon>
        <taxon>Oleoguttula</taxon>
    </lineage>
</organism>